<dbReference type="InterPro" id="IPR009543">
    <property type="entry name" value="VPS13_VAB"/>
</dbReference>
<dbReference type="InterPro" id="IPR026847">
    <property type="entry name" value="VPS13"/>
</dbReference>
<feature type="region of interest" description="Disordered" evidence="2">
    <location>
        <begin position="905"/>
        <end position="1038"/>
    </location>
</feature>
<evidence type="ECO:0000256" key="3">
    <source>
        <dbReference type="SAM" id="Phobius"/>
    </source>
</evidence>
<proteinExistence type="inferred from homology"/>
<reference evidence="5 6" key="1">
    <citation type="journal article" date="2024" name="Nat. Commun.">
        <title>Phylogenomics reveals the evolutionary origins of lichenization in chlorophyte algae.</title>
        <authorList>
            <person name="Puginier C."/>
            <person name="Libourel C."/>
            <person name="Otte J."/>
            <person name="Skaloud P."/>
            <person name="Haon M."/>
            <person name="Grisel S."/>
            <person name="Petersen M."/>
            <person name="Berrin J.G."/>
            <person name="Delaux P.M."/>
            <person name="Dal Grande F."/>
            <person name="Keller J."/>
        </authorList>
    </citation>
    <scope>NUCLEOTIDE SEQUENCE [LARGE SCALE GENOMIC DNA]</scope>
    <source>
        <strain evidence="5 6">SAG 2036</strain>
    </source>
</reference>
<dbReference type="Pfam" id="PF25036">
    <property type="entry name" value="VPS13_VAB"/>
    <property type="match status" value="1"/>
</dbReference>
<feature type="domain" description="C2" evidence="4">
    <location>
        <begin position="1052"/>
        <end position="1184"/>
    </location>
</feature>
<dbReference type="GO" id="GO:0006623">
    <property type="term" value="P:protein targeting to vacuole"/>
    <property type="evidence" value="ECO:0007669"/>
    <property type="project" value="TreeGrafter"/>
</dbReference>
<dbReference type="InterPro" id="IPR000008">
    <property type="entry name" value="C2_dom"/>
</dbReference>
<keyword evidence="3" id="KW-0472">Membrane</keyword>
<feature type="region of interest" description="Disordered" evidence="2">
    <location>
        <begin position="524"/>
        <end position="551"/>
    </location>
</feature>
<feature type="compositionally biased region" description="Low complexity" evidence="2">
    <location>
        <begin position="948"/>
        <end position="960"/>
    </location>
</feature>
<comment type="similarity">
    <text evidence="1">Belongs to the VPS13 family.</text>
</comment>
<dbReference type="PANTHER" id="PTHR16166:SF93">
    <property type="entry name" value="INTERMEMBRANE LIPID TRANSFER PROTEIN VPS13"/>
    <property type="match status" value="1"/>
</dbReference>
<evidence type="ECO:0000313" key="6">
    <source>
        <dbReference type="Proteomes" id="UP001465755"/>
    </source>
</evidence>
<name>A0AAW1NZP7_9CHLO</name>
<evidence type="ECO:0000256" key="2">
    <source>
        <dbReference type="SAM" id="MobiDB-lite"/>
    </source>
</evidence>
<dbReference type="Proteomes" id="UP001465755">
    <property type="component" value="Unassembled WGS sequence"/>
</dbReference>
<accession>A0AAW1NZP7</accession>
<sequence>MEVIVWQVEAFGKLREQQGRGDKFKLKYTMRMMQTAYQGLLPIVAADPKEAQTAAMSSMTRGDGSRLWRRTGEGSRQDLQGFGLNQSRVSSSSPGQHIVVGLQPGVSQCVYADMRGNVLVHAKVPELGLHAIQWAVVSWAASQKRRESVGDAKYFYRLPSQMRMRNTRKRENLSAHTDDVVGEVKHAARRLRKVLLLQRGRGAIPKRLDEDVYRTPAVEAALRDLSRQCFLAWREAASVRHARRMSNMDVESKHGSDVSPDKGGGAPDVLYLGLDNSLARTAGKPLCRLTLFAAYWLDNRTGLDLSFQDHESAPRAPILLGARIPCDTTSVLAPGSNLTQIHTPGGGLKDIWGVKEASEIAVAPVLLNKQDATKFALVNEGRKRYSQSINIKTVGMKGTHTIRGQDPSQQPLTNLPSEPSTRGHLSTAGSLAPGLIAELETSPVPSETDQRPVQRSEASAVHLDILPMVASADDENQEPAAPTAGGGDEAVAIQLSVVPEASLQGSPTEDTASVRRGRAADLERITAVPNDEEEDSNTAQASPGKDPDTKTETKLYGQREYIFTVEVAAGPPSSVFRHTKVLTIKPKFVLENQTGMRLEVKQRGTPDLGADMHYGPDERCACRLPHDSRAPMHFDDADEPKQLIIRPIDERGRSNWHWSGSFAMRDRDEYFGLRVRLISKPSRGINIPVNCTVGPSGTVLITFKSPRSIPPYRIENHCEDVFVYFAQSQVASDRTKWNWLQPQIGGACMAYAWDEPIYQHRLTIQAHVKARPGQARPVKAYYSLEHLGPQAPMSLPSPSNTYASSVNMRPQDDPEISKDLKDRVSSLLAAEFSRKVYVTVFADGPTRVLHFSDVPNLVNPEADLSILDLAARLKQVEAELQSVSVMFAKQHGRGELTLDLYGRGPAQSVASSDMPSPHQRPDATGSQRRSRLKLRQRQGVQGPAGPTPADDSAPKAPSPAQRFKTAASSEDLKRSRSGRMEPANLSLPRAIQMPDVHAASSGEIQAVSSDEEEVTSPRAAQSRQTDATSSTVSPVRPSLRAMTSMGQRDVQGTAMMRQAVDGDSALLLGGDLLVSIREAEGLKGTERYTHTFARVRVGAQYQLTSVQWASLAPQWDEVLTFRDVSAAAELVLELWDVGGLRNAKHLEVLANDPNKVISNSRFMGRLEVPLSETLSLRRGGRRWFTLMRNSASDDVHGRIRLGFTWDVSARSLLQLKLDVLERVYAQRLEILCMLKPVPIMTSQRWISAYEASKQAAEKNGSSAAPHTQLADMKAQMADNFMGTLLAELQSTLHVDIVEARGLQPRKGVVVAFQANQLPCPEVEVSVPGQPAFSVWADHTLKPRFEDANRGSFKALHSKTPLTVRLYDRKSGRSRTLLGSTTFSVDSITGNEPVYVWLPLQPRPLTRISRLVNSDARRYAVGASHGGGPMQVFMRLQWERQVVRGQSMRVEVALEGIGVSVMGGLQDELFNLTMDKIEWSAERTRLETEMRGSIKRLQLDNQMLDATQPVVLAPASAAHAHSETAASLRGMDAPLITFAIVRSYANNATMNTTAGESAGMLPTAGSQGGGVTQATAEKTIEAGAGIWSFKLLSLNIGELDFSADDGFLEAILSFIVSVPTADIWQDEAWREQQRRLLTAQFGPREVESLAMNAVLPLTAQDSQPDAPLFWVQERELHELEVLRDQSSYHSWYFIEHADIGNLNANVTIALTSSVLSGRGGVGTAAEAGSGGLFSRVIGASGFQLINVNNVPLSLRGWHQESKLLGRNALINSIIWHYRSCAIQEAHKVLGGAGPAIAAVPLTAIWAGTSVVSLLASVGSGKVGPVGVVQRFGFVLFMSVAGIISSFSRIGLAAMTAIPPERSGYLSDRGALSRAVQRPANAFEAFSRANEELVAGFLAALYGIVLDPTRGYHQGAVMGHIPDAIIGCFKSLLGIVVRPAAGMTEWVSKGTHGLGLVCLGRDAILGSAQRRMRAPGSLVDEAPDALDDLRGPELLAQRQKVLAAWQRSLPNLFPAMQEDTLAEVLSVHEKRVLLLTDQHVAALAVKGTQNVTTYRALWLVALSEIEVVRGDEDKLRMVVGYSHVVNTGILGKWTIPHRKTIKCSSRDMLERVTVKVNRHMRAAAVGQKQLMQAAFDTLEGQKLTFLDAPYHPC</sequence>
<feature type="domain" description="C2" evidence="4">
    <location>
        <begin position="1268"/>
        <end position="1397"/>
    </location>
</feature>
<dbReference type="InterPro" id="IPR035892">
    <property type="entry name" value="C2_domain_sf"/>
</dbReference>
<feature type="compositionally biased region" description="Polar residues" evidence="2">
    <location>
        <begin position="406"/>
        <end position="428"/>
    </location>
</feature>
<protein>
    <recommendedName>
        <fullName evidence="4">C2 domain-containing protein</fullName>
    </recommendedName>
</protein>
<feature type="region of interest" description="Disordered" evidence="2">
    <location>
        <begin position="793"/>
        <end position="815"/>
    </location>
</feature>
<dbReference type="SMART" id="SM00239">
    <property type="entry name" value="C2"/>
    <property type="match status" value="2"/>
</dbReference>
<dbReference type="PANTHER" id="PTHR16166">
    <property type="entry name" value="VACUOLAR PROTEIN SORTING-ASSOCIATED PROTEIN VPS13"/>
    <property type="match status" value="1"/>
</dbReference>
<evidence type="ECO:0000313" key="5">
    <source>
        <dbReference type="EMBL" id="KAK9800258.1"/>
    </source>
</evidence>
<keyword evidence="3" id="KW-0812">Transmembrane</keyword>
<dbReference type="Gene3D" id="2.60.40.150">
    <property type="entry name" value="C2 domain"/>
    <property type="match status" value="2"/>
</dbReference>
<dbReference type="SUPFAM" id="SSF49562">
    <property type="entry name" value="C2 domain (Calcium/lipid-binding domain, CaLB)"/>
    <property type="match status" value="2"/>
</dbReference>
<comment type="caution">
    <text evidence="5">The sequence shown here is derived from an EMBL/GenBank/DDBJ whole genome shotgun (WGS) entry which is preliminary data.</text>
</comment>
<feature type="compositionally biased region" description="Polar residues" evidence="2">
    <location>
        <begin position="796"/>
        <end position="808"/>
    </location>
</feature>
<dbReference type="EMBL" id="JALJOQ010000084">
    <property type="protein sequence ID" value="KAK9800258.1"/>
    <property type="molecule type" value="Genomic_DNA"/>
</dbReference>
<keyword evidence="3" id="KW-1133">Transmembrane helix</keyword>
<dbReference type="PROSITE" id="PS50004">
    <property type="entry name" value="C2"/>
    <property type="match status" value="2"/>
</dbReference>
<feature type="compositionally biased region" description="Polar residues" evidence="2">
    <location>
        <begin position="1018"/>
        <end position="1033"/>
    </location>
</feature>
<organism evidence="5 6">
    <name type="scientific">Symbiochloris irregularis</name>
    <dbReference type="NCBI Taxonomy" id="706552"/>
    <lineage>
        <taxon>Eukaryota</taxon>
        <taxon>Viridiplantae</taxon>
        <taxon>Chlorophyta</taxon>
        <taxon>core chlorophytes</taxon>
        <taxon>Trebouxiophyceae</taxon>
        <taxon>Trebouxiales</taxon>
        <taxon>Trebouxiaceae</taxon>
        <taxon>Symbiochloris</taxon>
    </lineage>
</organism>
<evidence type="ECO:0000256" key="1">
    <source>
        <dbReference type="ARBA" id="ARBA00006545"/>
    </source>
</evidence>
<gene>
    <name evidence="5" type="ORF">WJX73_008605</name>
</gene>
<dbReference type="GO" id="GO:0045053">
    <property type="term" value="P:protein retention in Golgi apparatus"/>
    <property type="evidence" value="ECO:0007669"/>
    <property type="project" value="TreeGrafter"/>
</dbReference>
<dbReference type="Pfam" id="PF00168">
    <property type="entry name" value="C2"/>
    <property type="match status" value="2"/>
</dbReference>
<keyword evidence="6" id="KW-1185">Reference proteome</keyword>
<dbReference type="CDD" id="cd00030">
    <property type="entry name" value="C2"/>
    <property type="match status" value="2"/>
</dbReference>
<feature type="region of interest" description="Disordered" evidence="2">
    <location>
        <begin position="396"/>
        <end position="428"/>
    </location>
</feature>
<evidence type="ECO:0000259" key="4">
    <source>
        <dbReference type="PROSITE" id="PS50004"/>
    </source>
</evidence>
<feature type="transmembrane region" description="Helical" evidence="3">
    <location>
        <begin position="1830"/>
        <end position="1850"/>
    </location>
</feature>